<dbReference type="Proteomes" id="UP000247781">
    <property type="component" value="Unassembled WGS sequence"/>
</dbReference>
<proteinExistence type="predicted"/>
<dbReference type="EMBL" id="QJJU01000020">
    <property type="protein sequence ID" value="PXX04301.1"/>
    <property type="molecule type" value="Genomic_DNA"/>
</dbReference>
<feature type="transmembrane region" description="Helical" evidence="1">
    <location>
        <begin position="21"/>
        <end position="41"/>
    </location>
</feature>
<keyword evidence="1" id="KW-0812">Transmembrane</keyword>
<accession>A0A318HDH3</accession>
<keyword evidence="3" id="KW-1185">Reference proteome</keyword>
<reference evidence="3" key="1">
    <citation type="submission" date="2018-05" db="EMBL/GenBank/DDBJ databases">
        <authorList>
            <person name="Deangelis K."/>
            <person name="Huntemann M."/>
            <person name="Clum A."/>
            <person name="Pillay M."/>
            <person name="Palaniappan K."/>
            <person name="Varghese N."/>
            <person name="Mikhailova N."/>
            <person name="Stamatis D."/>
            <person name="Reddy T."/>
            <person name="Daum C."/>
            <person name="Shapiro N."/>
            <person name="Ivanova N."/>
            <person name="Kyrpides N."/>
            <person name="Woyke T."/>
        </authorList>
    </citation>
    <scope>NUCLEOTIDE SEQUENCE [LARGE SCALE GENOMIC DNA]</scope>
    <source>
        <strain evidence="3">GAS496</strain>
    </source>
</reference>
<evidence type="ECO:0000256" key="1">
    <source>
        <dbReference type="SAM" id="Phobius"/>
    </source>
</evidence>
<reference evidence="2 3" key="2">
    <citation type="submission" date="2018-06" db="EMBL/GenBank/DDBJ databases">
        <title>Sequencing of bacterial isolates from soil warming experiment in Harvard Forest, Massachusetts, USA.</title>
        <authorList>
            <person name="Deangelis K.PhD."/>
        </authorList>
    </citation>
    <scope>NUCLEOTIDE SEQUENCE [LARGE SCALE GENOMIC DNA]</scope>
    <source>
        <strain evidence="2 3">GAS496</strain>
    </source>
</reference>
<organism evidence="2 3">
    <name type="scientific">Mycolicibacterium moriokaense</name>
    <dbReference type="NCBI Taxonomy" id="39691"/>
    <lineage>
        <taxon>Bacteria</taxon>
        <taxon>Bacillati</taxon>
        <taxon>Actinomycetota</taxon>
        <taxon>Actinomycetes</taxon>
        <taxon>Mycobacteriales</taxon>
        <taxon>Mycobacteriaceae</taxon>
        <taxon>Mycolicibacterium</taxon>
    </lineage>
</organism>
<sequence length="67" mass="6515">MDSSSRRAVALISAAIPRSAVARLAGSVLIGAAIGVGIGALKDAPMGILVGISTAGAIFVVAGWILL</sequence>
<gene>
    <name evidence="2" type="ORF">C8E89_12040</name>
</gene>
<protein>
    <submittedName>
        <fullName evidence="2">Uncharacterized protein</fullName>
    </submittedName>
</protein>
<dbReference type="RefSeq" id="WP_337442247.1">
    <property type="nucleotide sequence ID" value="NZ_QJJU01000020.1"/>
</dbReference>
<dbReference type="AlphaFoldDB" id="A0A318HDH3"/>
<feature type="transmembrane region" description="Helical" evidence="1">
    <location>
        <begin position="47"/>
        <end position="66"/>
    </location>
</feature>
<keyword evidence="1" id="KW-0472">Membrane</keyword>
<evidence type="ECO:0000313" key="2">
    <source>
        <dbReference type="EMBL" id="PXX04301.1"/>
    </source>
</evidence>
<comment type="caution">
    <text evidence="2">The sequence shown here is derived from an EMBL/GenBank/DDBJ whole genome shotgun (WGS) entry which is preliminary data.</text>
</comment>
<name>A0A318HDH3_9MYCO</name>
<evidence type="ECO:0000313" key="3">
    <source>
        <dbReference type="Proteomes" id="UP000247781"/>
    </source>
</evidence>
<keyword evidence="1" id="KW-1133">Transmembrane helix</keyword>